<feature type="compositionally biased region" description="Polar residues" evidence="1">
    <location>
        <begin position="14"/>
        <end position="25"/>
    </location>
</feature>
<organism evidence="2 3">
    <name type="scientific">Dyella monticola</name>
    <dbReference type="NCBI Taxonomy" id="1927958"/>
    <lineage>
        <taxon>Bacteria</taxon>
        <taxon>Pseudomonadati</taxon>
        <taxon>Pseudomonadota</taxon>
        <taxon>Gammaproteobacteria</taxon>
        <taxon>Lysobacterales</taxon>
        <taxon>Rhodanobacteraceae</taxon>
        <taxon>Dyella</taxon>
    </lineage>
</organism>
<evidence type="ECO:0000313" key="3">
    <source>
        <dbReference type="Proteomes" id="UP000254258"/>
    </source>
</evidence>
<proteinExistence type="predicted"/>
<dbReference type="Proteomes" id="UP000254258">
    <property type="component" value="Unassembled WGS sequence"/>
</dbReference>
<keyword evidence="3" id="KW-1185">Reference proteome</keyword>
<name>A0A370WUB9_9GAMM</name>
<feature type="region of interest" description="Disordered" evidence="1">
    <location>
        <begin position="14"/>
        <end position="42"/>
    </location>
</feature>
<reference evidence="2 3" key="1">
    <citation type="submission" date="2018-07" db="EMBL/GenBank/DDBJ databases">
        <title>Dyella monticola sp. nov. and Dyella psychrodurans sp. nov. isolated from monsoon evergreen broad-leaved forest soil of Dinghu Mountain, China.</title>
        <authorList>
            <person name="Gao Z."/>
            <person name="Qiu L."/>
        </authorList>
    </citation>
    <scope>NUCLEOTIDE SEQUENCE [LARGE SCALE GENOMIC DNA]</scope>
    <source>
        <strain evidence="2 3">4G-K06</strain>
    </source>
</reference>
<dbReference type="AlphaFoldDB" id="A0A370WUB9"/>
<protein>
    <submittedName>
        <fullName evidence="2">Uncharacterized protein</fullName>
    </submittedName>
</protein>
<gene>
    <name evidence="2" type="ORF">DWU98_16735</name>
</gene>
<comment type="caution">
    <text evidence="2">The sequence shown here is derived from an EMBL/GenBank/DDBJ whole genome shotgun (WGS) entry which is preliminary data.</text>
</comment>
<accession>A0A370WUB9</accession>
<evidence type="ECO:0000313" key="2">
    <source>
        <dbReference type="EMBL" id="RDS79710.1"/>
    </source>
</evidence>
<dbReference type="EMBL" id="QRBE01000011">
    <property type="protein sequence ID" value="RDS79710.1"/>
    <property type="molecule type" value="Genomic_DNA"/>
</dbReference>
<evidence type="ECO:0000256" key="1">
    <source>
        <dbReference type="SAM" id="MobiDB-lite"/>
    </source>
</evidence>
<sequence length="79" mass="8841">MAIDWPFDHSTSLYSQKPSTRSFNEVSDGGDTPHVKRAGIAQSRPLADETSFAISAHHELDADCIPAFWRDKYASMHFS</sequence>